<reference evidence="10" key="1">
    <citation type="submission" date="2021-03" db="EMBL/GenBank/DDBJ databases">
        <title>Chromosome level genome of the anhydrobiotic midge Polypedilum vanderplanki.</title>
        <authorList>
            <person name="Yoshida Y."/>
            <person name="Kikawada T."/>
            <person name="Gusev O."/>
        </authorList>
    </citation>
    <scope>NUCLEOTIDE SEQUENCE</scope>
    <source>
        <strain evidence="10">NIAS01</strain>
        <tissue evidence="10">Whole body or cell culture</tissue>
    </source>
</reference>
<dbReference type="PRINTS" id="PR01609">
    <property type="entry name" value="CD36FAMILY"/>
</dbReference>
<evidence type="ECO:0000256" key="1">
    <source>
        <dbReference type="ARBA" id="ARBA00003156"/>
    </source>
</evidence>
<keyword evidence="7 9" id="KW-0472">Membrane</keyword>
<protein>
    <submittedName>
        <fullName evidence="10">Uncharacterized protein</fullName>
    </submittedName>
</protein>
<evidence type="ECO:0000256" key="4">
    <source>
        <dbReference type="ARBA" id="ARBA00022475"/>
    </source>
</evidence>
<evidence type="ECO:0000256" key="6">
    <source>
        <dbReference type="ARBA" id="ARBA00022989"/>
    </source>
</evidence>
<name>A0A9J6BYE6_POLVA</name>
<comment type="similarity">
    <text evidence="3">Belongs to the CD36 family.</text>
</comment>
<feature type="transmembrane region" description="Helical" evidence="9">
    <location>
        <begin position="34"/>
        <end position="50"/>
    </location>
</feature>
<dbReference type="Proteomes" id="UP001107558">
    <property type="component" value="Chromosome 2"/>
</dbReference>
<gene>
    <name evidence="10" type="ORF">PVAND_004720</name>
</gene>
<evidence type="ECO:0000256" key="3">
    <source>
        <dbReference type="ARBA" id="ARBA00010532"/>
    </source>
</evidence>
<dbReference type="OrthoDB" id="18585at2759"/>
<dbReference type="GO" id="GO:0005886">
    <property type="term" value="C:plasma membrane"/>
    <property type="evidence" value="ECO:0007669"/>
    <property type="project" value="UniProtKB-SubCell"/>
</dbReference>
<dbReference type="Pfam" id="PF01130">
    <property type="entry name" value="CD36"/>
    <property type="match status" value="1"/>
</dbReference>
<evidence type="ECO:0000256" key="2">
    <source>
        <dbReference type="ARBA" id="ARBA00004236"/>
    </source>
</evidence>
<dbReference type="GO" id="GO:0005737">
    <property type="term" value="C:cytoplasm"/>
    <property type="evidence" value="ECO:0007669"/>
    <property type="project" value="TreeGrafter"/>
</dbReference>
<comment type="function">
    <text evidence="1">Plays an olfactory role that is not restricted to pheromone sensitivity.</text>
</comment>
<accession>A0A9J6BYE6</accession>
<comment type="subcellular location">
    <subcellularLocation>
        <location evidence="2">Cell membrane</location>
    </subcellularLocation>
</comment>
<dbReference type="AlphaFoldDB" id="A0A9J6BYE6"/>
<keyword evidence="11" id="KW-1185">Reference proteome</keyword>
<dbReference type="PANTHER" id="PTHR11923">
    <property type="entry name" value="SCAVENGER RECEPTOR CLASS B TYPE-1 SR-B1"/>
    <property type="match status" value="1"/>
</dbReference>
<evidence type="ECO:0000313" key="10">
    <source>
        <dbReference type="EMBL" id="KAG5674770.1"/>
    </source>
</evidence>
<comment type="caution">
    <text evidence="10">The sequence shown here is derived from an EMBL/GenBank/DDBJ whole genome shotgun (WGS) entry which is preliminary data.</text>
</comment>
<feature type="transmembrane region" description="Helical" evidence="9">
    <location>
        <begin position="446"/>
        <end position="475"/>
    </location>
</feature>
<keyword evidence="8" id="KW-0325">Glycoprotein</keyword>
<dbReference type="GO" id="GO:0005044">
    <property type="term" value="F:scavenger receptor activity"/>
    <property type="evidence" value="ECO:0007669"/>
    <property type="project" value="TreeGrafter"/>
</dbReference>
<keyword evidence="4" id="KW-1003">Cell membrane</keyword>
<evidence type="ECO:0000256" key="8">
    <source>
        <dbReference type="ARBA" id="ARBA00023180"/>
    </source>
</evidence>
<dbReference type="InterPro" id="IPR002159">
    <property type="entry name" value="CD36_fam"/>
</dbReference>
<dbReference type="PANTHER" id="PTHR11923:SF50">
    <property type="entry name" value="GH19047P"/>
    <property type="match status" value="1"/>
</dbReference>
<evidence type="ECO:0000313" key="11">
    <source>
        <dbReference type="Proteomes" id="UP001107558"/>
    </source>
</evidence>
<evidence type="ECO:0000256" key="7">
    <source>
        <dbReference type="ARBA" id="ARBA00023136"/>
    </source>
</evidence>
<proteinExistence type="inferred from homology"/>
<sequence>MTVYKEKSQGAAIQPLMSKFTKLKPEKKNKSRNIFVLIFSSIFMVLSWFTDVNKIVLENVVLKNNSQMLNWYINPPVNKIIKVHVFNYTNIEKYKSGEDKKLHVQDIGPFSFEEIADKIDVKWNDEFLTYRENRSHKFLPHLSTNIPLNSTIIFPNILLISAIPNIHRIGFAAKTAFGTLLNLSKPKQFENLTIEESIFGFPTPFKRAVSMVKWNLSPYDTGLLMKRSGISETAITINTGIKDYNQIGKIVKINGKNKLDIWKSESCNNVSASDGAFYGPENLSLRKEVQAYIPELCRSLPLKYEKFGSFQSIPVLQYNIPDDIFDKNKNCEPKNTEPQNIDGTFDASQCDFVEGSPPIFVSFPHFLHGDPKLFEHFEGLKPNKNSHKSFVHFHPRISVPIQGSLFMQLNLQLFHFRNYFKEFPEGIILPVAWIEVTIENKIERNVWWFFFLSADFADYFINFVRILLTIVFLFASKSFYDSLKKEEENYQKEKIIRIS</sequence>
<evidence type="ECO:0000256" key="5">
    <source>
        <dbReference type="ARBA" id="ARBA00022692"/>
    </source>
</evidence>
<keyword evidence="5 9" id="KW-0812">Transmembrane</keyword>
<keyword evidence="6 9" id="KW-1133">Transmembrane helix</keyword>
<evidence type="ECO:0000256" key="9">
    <source>
        <dbReference type="SAM" id="Phobius"/>
    </source>
</evidence>
<organism evidence="10 11">
    <name type="scientific">Polypedilum vanderplanki</name>
    <name type="common">Sleeping chironomid midge</name>
    <dbReference type="NCBI Taxonomy" id="319348"/>
    <lineage>
        <taxon>Eukaryota</taxon>
        <taxon>Metazoa</taxon>
        <taxon>Ecdysozoa</taxon>
        <taxon>Arthropoda</taxon>
        <taxon>Hexapoda</taxon>
        <taxon>Insecta</taxon>
        <taxon>Pterygota</taxon>
        <taxon>Neoptera</taxon>
        <taxon>Endopterygota</taxon>
        <taxon>Diptera</taxon>
        <taxon>Nematocera</taxon>
        <taxon>Chironomoidea</taxon>
        <taxon>Chironomidae</taxon>
        <taxon>Chironominae</taxon>
        <taxon>Polypedilum</taxon>
        <taxon>Polypedilum</taxon>
    </lineage>
</organism>
<dbReference type="EMBL" id="JADBJN010000002">
    <property type="protein sequence ID" value="KAG5674770.1"/>
    <property type="molecule type" value="Genomic_DNA"/>
</dbReference>